<gene>
    <name evidence="2" type="ORF">BIV57_13070</name>
</gene>
<proteinExistence type="predicted"/>
<evidence type="ECO:0008006" key="4">
    <source>
        <dbReference type="Google" id="ProtNLM"/>
    </source>
</evidence>
<dbReference type="STRING" id="1428644.BIV57_13070"/>
<organism evidence="2 3">
    <name type="scientific">Mangrovactinospora gilvigrisea</name>
    <dbReference type="NCBI Taxonomy" id="1428644"/>
    <lineage>
        <taxon>Bacteria</taxon>
        <taxon>Bacillati</taxon>
        <taxon>Actinomycetota</taxon>
        <taxon>Actinomycetes</taxon>
        <taxon>Kitasatosporales</taxon>
        <taxon>Streptomycetaceae</taxon>
        <taxon>Mangrovactinospora</taxon>
    </lineage>
</organism>
<comment type="caution">
    <text evidence="2">The sequence shown here is derived from an EMBL/GenBank/DDBJ whole genome shotgun (WGS) entry which is preliminary data.</text>
</comment>
<keyword evidence="3" id="KW-1185">Reference proteome</keyword>
<dbReference type="Proteomes" id="UP000243342">
    <property type="component" value="Unassembled WGS sequence"/>
</dbReference>
<feature type="region of interest" description="Disordered" evidence="1">
    <location>
        <begin position="36"/>
        <end position="60"/>
    </location>
</feature>
<dbReference type="PROSITE" id="PS51257">
    <property type="entry name" value="PROKAR_LIPOPROTEIN"/>
    <property type="match status" value="1"/>
</dbReference>
<dbReference type="EMBL" id="MLCF01000064">
    <property type="protein sequence ID" value="OIV37087.1"/>
    <property type="molecule type" value="Genomic_DNA"/>
</dbReference>
<reference evidence="2 3" key="1">
    <citation type="submission" date="2016-10" db="EMBL/GenBank/DDBJ databases">
        <title>Genome sequence of Streptomyces gilvigriseus MUSC 26.</title>
        <authorList>
            <person name="Lee L.-H."/>
            <person name="Ser H.-L."/>
        </authorList>
    </citation>
    <scope>NUCLEOTIDE SEQUENCE [LARGE SCALE GENOMIC DNA]</scope>
    <source>
        <strain evidence="2 3">MUSC 26</strain>
    </source>
</reference>
<evidence type="ECO:0000313" key="2">
    <source>
        <dbReference type="EMBL" id="OIV37087.1"/>
    </source>
</evidence>
<protein>
    <recommendedName>
        <fullName evidence="4">Secreted protein/lipoprotein</fullName>
    </recommendedName>
</protein>
<dbReference type="AlphaFoldDB" id="A0A1J7BEG4"/>
<accession>A0A1J7BEG4</accession>
<evidence type="ECO:0000313" key="3">
    <source>
        <dbReference type="Proteomes" id="UP000243342"/>
    </source>
</evidence>
<evidence type="ECO:0000256" key="1">
    <source>
        <dbReference type="SAM" id="MobiDB-lite"/>
    </source>
</evidence>
<sequence length="204" mass="21586">MESALCRGRAARWSSTAICAAALALGTTACGSHHVDQLSGGKSSDAQKVAHASASPTDTDSPAVAKAKVAALAAYRDYWTTRNAAMASGNPNDTAPDKYTIDKAIGELYGTLVQMKHMGMVSRGGPVLNPTATSVALNSPPSKPSMVSIHDCLDFRNYKVISSASGKQVKPKKQILRYQADATVRTVGSDWRVSTMTFHQDQPC</sequence>
<dbReference type="OrthoDB" id="3629364at2"/>
<dbReference type="RefSeq" id="WP_071656987.1">
    <property type="nucleotide sequence ID" value="NZ_MLCF01000064.1"/>
</dbReference>
<name>A0A1J7BEG4_9ACTN</name>